<keyword evidence="2" id="KW-1185">Reference proteome</keyword>
<sequence>MSGNYVLEYSDPVVVCFRGKPRVLPRSSKVKKKMGWDAWKAQVPPRANLLFICSTIYWEAQPIFYRTFALPSPRDFHDFVSRPGLNTDRNKLIQGLAFGTNCLCIFKNHLREESMPEIAVNKGPPAWGEVFDNWSSYGFGILDHIHFYFQQYAAYFLLQINFRNPLKLYRLIYKLSKSSLTHQSAKEITHTALWTITAVSALAEFVKGGVLGRSFTLGTYGSIGCPA</sequence>
<protein>
    <submittedName>
        <fullName evidence="1">Uncharacterized protein</fullName>
    </submittedName>
</protein>
<dbReference type="Proteomes" id="UP000800200">
    <property type="component" value="Unassembled WGS sequence"/>
</dbReference>
<proteinExistence type="predicted"/>
<dbReference type="EMBL" id="ML994619">
    <property type="protein sequence ID" value="KAF2190238.1"/>
    <property type="molecule type" value="Genomic_DNA"/>
</dbReference>
<organism evidence="1 2">
    <name type="scientific">Zopfia rhizophila CBS 207.26</name>
    <dbReference type="NCBI Taxonomy" id="1314779"/>
    <lineage>
        <taxon>Eukaryota</taxon>
        <taxon>Fungi</taxon>
        <taxon>Dikarya</taxon>
        <taxon>Ascomycota</taxon>
        <taxon>Pezizomycotina</taxon>
        <taxon>Dothideomycetes</taxon>
        <taxon>Dothideomycetes incertae sedis</taxon>
        <taxon>Zopfiaceae</taxon>
        <taxon>Zopfia</taxon>
    </lineage>
</organism>
<dbReference type="AlphaFoldDB" id="A0A6A6EHT4"/>
<gene>
    <name evidence="1" type="ORF">K469DRAFT_759842</name>
</gene>
<accession>A0A6A6EHT4</accession>
<name>A0A6A6EHT4_9PEZI</name>
<evidence type="ECO:0000313" key="1">
    <source>
        <dbReference type="EMBL" id="KAF2190238.1"/>
    </source>
</evidence>
<reference evidence="1" key="1">
    <citation type="journal article" date="2020" name="Stud. Mycol.">
        <title>101 Dothideomycetes genomes: a test case for predicting lifestyles and emergence of pathogens.</title>
        <authorList>
            <person name="Haridas S."/>
            <person name="Albert R."/>
            <person name="Binder M."/>
            <person name="Bloem J."/>
            <person name="Labutti K."/>
            <person name="Salamov A."/>
            <person name="Andreopoulos B."/>
            <person name="Baker S."/>
            <person name="Barry K."/>
            <person name="Bills G."/>
            <person name="Bluhm B."/>
            <person name="Cannon C."/>
            <person name="Castanera R."/>
            <person name="Culley D."/>
            <person name="Daum C."/>
            <person name="Ezra D."/>
            <person name="Gonzalez J."/>
            <person name="Henrissat B."/>
            <person name="Kuo A."/>
            <person name="Liang C."/>
            <person name="Lipzen A."/>
            <person name="Lutzoni F."/>
            <person name="Magnuson J."/>
            <person name="Mondo S."/>
            <person name="Nolan M."/>
            <person name="Ohm R."/>
            <person name="Pangilinan J."/>
            <person name="Park H.-J."/>
            <person name="Ramirez L."/>
            <person name="Alfaro M."/>
            <person name="Sun H."/>
            <person name="Tritt A."/>
            <person name="Yoshinaga Y."/>
            <person name="Zwiers L.-H."/>
            <person name="Turgeon B."/>
            <person name="Goodwin S."/>
            <person name="Spatafora J."/>
            <person name="Crous P."/>
            <person name="Grigoriev I."/>
        </authorList>
    </citation>
    <scope>NUCLEOTIDE SEQUENCE</scope>
    <source>
        <strain evidence="1">CBS 207.26</strain>
    </source>
</reference>
<evidence type="ECO:0000313" key="2">
    <source>
        <dbReference type="Proteomes" id="UP000800200"/>
    </source>
</evidence>